<dbReference type="GO" id="GO:0016042">
    <property type="term" value="P:lipid catabolic process"/>
    <property type="evidence" value="ECO:0007669"/>
    <property type="project" value="TreeGrafter"/>
</dbReference>
<dbReference type="InterPro" id="IPR013818">
    <property type="entry name" value="Lipase"/>
</dbReference>
<evidence type="ECO:0000259" key="5">
    <source>
        <dbReference type="Pfam" id="PF00151"/>
    </source>
</evidence>
<keyword evidence="3" id="KW-0964">Secreted</keyword>
<dbReference type="GO" id="GO:0005615">
    <property type="term" value="C:extracellular space"/>
    <property type="evidence" value="ECO:0007669"/>
    <property type="project" value="TreeGrafter"/>
</dbReference>
<dbReference type="Gene3D" id="3.40.50.1820">
    <property type="entry name" value="alpha/beta hydrolase"/>
    <property type="match status" value="2"/>
</dbReference>
<dbReference type="InterPro" id="IPR000734">
    <property type="entry name" value="TAG_lipase"/>
</dbReference>
<comment type="similarity">
    <text evidence="2 4">Belongs to the AB hydrolase superfamily. Lipase family.</text>
</comment>
<proteinExistence type="inferred from homology"/>
<reference evidence="6 7" key="1">
    <citation type="submission" date="2022-05" db="EMBL/GenBank/DDBJ databases">
        <title>A multi-omics perspective on studying reproductive biology in Daphnia sinensis.</title>
        <authorList>
            <person name="Jia J."/>
        </authorList>
    </citation>
    <scope>NUCLEOTIDE SEQUENCE [LARGE SCALE GENOMIC DNA]</scope>
    <source>
        <strain evidence="6 7">WSL</strain>
    </source>
</reference>
<comment type="subcellular location">
    <subcellularLocation>
        <location evidence="1">Secreted</location>
    </subcellularLocation>
</comment>
<accession>A0AAD5PW35</accession>
<dbReference type="Pfam" id="PF00151">
    <property type="entry name" value="Lipase"/>
    <property type="match status" value="2"/>
</dbReference>
<dbReference type="CDD" id="cd00707">
    <property type="entry name" value="Pancreat_lipase_like"/>
    <property type="match status" value="2"/>
</dbReference>
<dbReference type="PANTHER" id="PTHR11610">
    <property type="entry name" value="LIPASE"/>
    <property type="match status" value="1"/>
</dbReference>
<dbReference type="Proteomes" id="UP000820818">
    <property type="component" value="Linkage Group LG6"/>
</dbReference>
<dbReference type="SUPFAM" id="SSF53474">
    <property type="entry name" value="alpha/beta-Hydrolases"/>
    <property type="match status" value="2"/>
</dbReference>
<dbReference type="InterPro" id="IPR029058">
    <property type="entry name" value="AB_hydrolase_fold"/>
</dbReference>
<feature type="domain" description="Lipase" evidence="5">
    <location>
        <begin position="44"/>
        <end position="288"/>
    </location>
</feature>
<dbReference type="AlphaFoldDB" id="A0AAD5PW35"/>
<evidence type="ECO:0000256" key="2">
    <source>
        <dbReference type="ARBA" id="ARBA00010701"/>
    </source>
</evidence>
<evidence type="ECO:0000256" key="3">
    <source>
        <dbReference type="ARBA" id="ARBA00022525"/>
    </source>
</evidence>
<dbReference type="EMBL" id="WJBH02000006">
    <property type="protein sequence ID" value="KAI9557550.1"/>
    <property type="molecule type" value="Genomic_DNA"/>
</dbReference>
<dbReference type="PRINTS" id="PR00821">
    <property type="entry name" value="TAGLIPASE"/>
</dbReference>
<sequence>MNFFPYKIVFLVTIVFLWIAALNLRAIKGSVQLQERLEIPNPDSVLFQLFTRKNLDKAQFLQVGDIPLLEQSNYNNSLPTKIFVHGYGAVPSQGYSAKDAYLLREDCNFISVDWTALGSSNYVLVAVNNIPIAGTTTGAFVDFLFNQGTPLDAFHLIGFSMGAHIVGHAGAFMKSTGLLPRITGLDPAEYCFPLELKDNRLDTSDASFVDVIHTSDIAYRKAAGHADFYANGGTLQPGCSSRIPDIECCSHCRAVDLFAESINSPKGFKAFHCDSWENFQGGLCSNSTQSFMGEPTSSRIQELTTGILRMDSLYCHTLVLLCVIAFNLHTLKGSIDLKAGAETVLFELFTRNNPDVAQILQVDDIALLEQSNYNSSLPTKIFAHGWVGFPDQGYSSKNEYLLREDCNFISVDWSVLASGDHTFVAINNVPVAGAATGAFVDFLVSQGTPLSSFHLIGFSMGAHVVGNAGGLLVSGKLPRITGLDPAANDFPLESLDTRLDTTDASFVDVIHTSSVAFINATGHADFYPNGGVLQPGCPVPDSECCNHCRVVDLYAESINTPLGFNAFSCDSWENYQSGDCNQNAQAQMGERVSVNARGLYYLATNSQSPYAQG</sequence>
<dbReference type="InterPro" id="IPR033906">
    <property type="entry name" value="Lipase_N"/>
</dbReference>
<keyword evidence="7" id="KW-1185">Reference proteome</keyword>
<evidence type="ECO:0000256" key="1">
    <source>
        <dbReference type="ARBA" id="ARBA00004613"/>
    </source>
</evidence>
<evidence type="ECO:0000313" key="7">
    <source>
        <dbReference type="Proteomes" id="UP000820818"/>
    </source>
</evidence>
<evidence type="ECO:0000256" key="4">
    <source>
        <dbReference type="RuleBase" id="RU004262"/>
    </source>
</evidence>
<name>A0AAD5PW35_9CRUS</name>
<dbReference type="GO" id="GO:0016298">
    <property type="term" value="F:lipase activity"/>
    <property type="evidence" value="ECO:0007669"/>
    <property type="project" value="InterPro"/>
</dbReference>
<comment type="caution">
    <text evidence="6">The sequence shown here is derived from an EMBL/GenBank/DDBJ whole genome shotgun (WGS) entry which is preliminary data.</text>
</comment>
<gene>
    <name evidence="6" type="ORF">GHT06_017378</name>
</gene>
<evidence type="ECO:0000313" key="6">
    <source>
        <dbReference type="EMBL" id="KAI9557550.1"/>
    </source>
</evidence>
<organism evidence="6 7">
    <name type="scientific">Daphnia sinensis</name>
    <dbReference type="NCBI Taxonomy" id="1820382"/>
    <lineage>
        <taxon>Eukaryota</taxon>
        <taxon>Metazoa</taxon>
        <taxon>Ecdysozoa</taxon>
        <taxon>Arthropoda</taxon>
        <taxon>Crustacea</taxon>
        <taxon>Branchiopoda</taxon>
        <taxon>Diplostraca</taxon>
        <taxon>Cladocera</taxon>
        <taxon>Anomopoda</taxon>
        <taxon>Daphniidae</taxon>
        <taxon>Daphnia</taxon>
        <taxon>Daphnia similis group</taxon>
    </lineage>
</organism>
<protein>
    <recommendedName>
        <fullName evidence="5">Lipase domain-containing protein</fullName>
    </recommendedName>
</protein>
<feature type="domain" description="Lipase" evidence="5">
    <location>
        <begin position="343"/>
        <end position="610"/>
    </location>
</feature>
<dbReference type="PANTHER" id="PTHR11610:SF190">
    <property type="entry name" value="VITELLOGENIN-3-LIKE PROTEIN"/>
    <property type="match status" value="1"/>
</dbReference>